<dbReference type="Pfam" id="PF07686">
    <property type="entry name" value="V-set"/>
    <property type="match status" value="1"/>
</dbReference>
<dbReference type="PROSITE" id="PS00290">
    <property type="entry name" value="IG_MHC"/>
    <property type="match status" value="1"/>
</dbReference>
<dbReference type="PANTHER" id="PTHR19971">
    <property type="entry name" value="SIGNAL-REGULATORY PROTEIN BETA"/>
    <property type="match status" value="1"/>
</dbReference>
<dbReference type="InterPro" id="IPR003006">
    <property type="entry name" value="Ig/MHC_CS"/>
</dbReference>
<proteinExistence type="predicted"/>
<keyword evidence="1" id="KW-1015">Disulfide bond</keyword>
<reference evidence="5" key="1">
    <citation type="submission" date="2025-08" db="UniProtKB">
        <authorList>
            <consortium name="Ensembl"/>
        </authorList>
    </citation>
    <scope>IDENTIFICATION</scope>
</reference>
<keyword evidence="3" id="KW-0472">Membrane</keyword>
<evidence type="ECO:0000259" key="4">
    <source>
        <dbReference type="PROSITE" id="PS50835"/>
    </source>
</evidence>
<keyword evidence="3" id="KW-0812">Transmembrane</keyword>
<keyword evidence="2" id="KW-0325">Glycoprotein</keyword>
<protein>
    <recommendedName>
        <fullName evidence="4">Ig-like domain-containing protein</fullName>
    </recommendedName>
</protein>
<organism evidence="5 6">
    <name type="scientific">Chelydra serpentina</name>
    <name type="common">Snapping turtle</name>
    <name type="synonym">Testudo serpentina</name>
    <dbReference type="NCBI Taxonomy" id="8475"/>
    <lineage>
        <taxon>Eukaryota</taxon>
        <taxon>Metazoa</taxon>
        <taxon>Chordata</taxon>
        <taxon>Craniata</taxon>
        <taxon>Vertebrata</taxon>
        <taxon>Euteleostomi</taxon>
        <taxon>Archelosauria</taxon>
        <taxon>Testudinata</taxon>
        <taxon>Testudines</taxon>
        <taxon>Cryptodira</taxon>
        <taxon>Durocryptodira</taxon>
        <taxon>Americhelydia</taxon>
        <taxon>Chelydroidea</taxon>
        <taxon>Chelydridae</taxon>
        <taxon>Chelydra</taxon>
    </lineage>
</organism>
<dbReference type="PROSITE" id="PS50835">
    <property type="entry name" value="IG_LIKE"/>
    <property type="match status" value="3"/>
</dbReference>
<accession>A0A8C3SZ10</accession>
<evidence type="ECO:0000313" key="6">
    <source>
        <dbReference type="Proteomes" id="UP000694403"/>
    </source>
</evidence>
<feature type="domain" description="Ig-like" evidence="4">
    <location>
        <begin position="1"/>
        <end position="93"/>
    </location>
</feature>
<dbReference type="AlphaFoldDB" id="A0A8C3SZ10"/>
<feature type="transmembrane region" description="Helical" evidence="3">
    <location>
        <begin position="334"/>
        <end position="358"/>
    </location>
</feature>
<dbReference type="InterPro" id="IPR013783">
    <property type="entry name" value="Ig-like_fold"/>
</dbReference>
<sequence>GSDVRLPCTFSVRERFEISKFYLAWSLGGLRVAEYVKGQNISQRGSALFPEQLSRGNCSLLLRQVAVPDGGRYTCTVIYTPDKEQKQLELQVTGEFAAAFRPAAPRVSIPRKAGVLNAASSFPCHVWGFYPGDVTVTWLRDGRVLTDATHPAPQRNPDGTFNLTLTYTFTPTVNDSGSIFSCHVTHSALAQPLREEFALVIGAPPHGSQLHQGVPPKISLPRRSAVRNTETYFPCHVWRFYPGNVTVTWLRDGRVLTDAIRSAPQRNPDGTFNLTAIYIEPQAGGCVCPCRVLEPALQPQEMGVELGGKGLYGARSDLVSLSPPRAGAHGSVTVLAALLGLSVTLAAVTTALATYFWCRWKGNC</sequence>
<feature type="domain" description="Ig-like" evidence="4">
    <location>
        <begin position="105"/>
        <end position="198"/>
    </location>
</feature>
<feature type="domain" description="Ig-like" evidence="4">
    <location>
        <begin position="216"/>
        <end position="288"/>
    </location>
</feature>
<evidence type="ECO:0000256" key="3">
    <source>
        <dbReference type="SAM" id="Phobius"/>
    </source>
</evidence>
<dbReference type="InterPro" id="IPR013106">
    <property type="entry name" value="Ig_V-set"/>
</dbReference>
<dbReference type="Gene3D" id="2.60.40.10">
    <property type="entry name" value="Immunoglobulins"/>
    <property type="match status" value="3"/>
</dbReference>
<evidence type="ECO:0000256" key="2">
    <source>
        <dbReference type="ARBA" id="ARBA00023180"/>
    </source>
</evidence>
<keyword evidence="6" id="KW-1185">Reference proteome</keyword>
<dbReference type="InterPro" id="IPR007110">
    <property type="entry name" value="Ig-like_dom"/>
</dbReference>
<keyword evidence="3" id="KW-1133">Transmembrane helix</keyword>
<dbReference type="Ensembl" id="ENSCSRT00000020279.1">
    <property type="protein sequence ID" value="ENSCSRP00000019398.1"/>
    <property type="gene ID" value="ENSCSRG00000014752.1"/>
</dbReference>
<evidence type="ECO:0000313" key="5">
    <source>
        <dbReference type="Ensembl" id="ENSCSRP00000019398.1"/>
    </source>
</evidence>
<dbReference type="InterPro" id="IPR036179">
    <property type="entry name" value="Ig-like_dom_sf"/>
</dbReference>
<name>A0A8C3SZ10_CHESE</name>
<dbReference type="Pfam" id="PF07654">
    <property type="entry name" value="C1-set"/>
    <property type="match status" value="2"/>
</dbReference>
<dbReference type="SMART" id="SM00407">
    <property type="entry name" value="IGc1"/>
    <property type="match status" value="1"/>
</dbReference>
<dbReference type="SUPFAM" id="SSF48726">
    <property type="entry name" value="Immunoglobulin"/>
    <property type="match status" value="3"/>
</dbReference>
<dbReference type="InterPro" id="IPR003597">
    <property type="entry name" value="Ig_C1-set"/>
</dbReference>
<dbReference type="CDD" id="cd00098">
    <property type="entry name" value="IgC1"/>
    <property type="match status" value="1"/>
</dbReference>
<evidence type="ECO:0000256" key="1">
    <source>
        <dbReference type="ARBA" id="ARBA00023157"/>
    </source>
</evidence>
<reference evidence="5" key="2">
    <citation type="submission" date="2025-09" db="UniProtKB">
        <authorList>
            <consortium name="Ensembl"/>
        </authorList>
    </citation>
    <scope>IDENTIFICATION</scope>
</reference>
<dbReference type="Proteomes" id="UP000694403">
    <property type="component" value="Unplaced"/>
</dbReference>
<dbReference type="InterPro" id="IPR051755">
    <property type="entry name" value="Ig-like_CS_Receptor"/>
</dbReference>